<evidence type="ECO:0000313" key="2">
    <source>
        <dbReference type="EMBL" id="NQE36479.1"/>
    </source>
</evidence>
<dbReference type="EMBL" id="SRRZ01000086">
    <property type="protein sequence ID" value="NQE36479.1"/>
    <property type="molecule type" value="Genomic_DNA"/>
</dbReference>
<sequence length="131" mass="14470">MKDVKAPTSRSYQEFLIESLRNAQEAAGYIEVTLTEASDEPKLLQMVLKDVVDSRLKFNNLSESAQLQWEKLDKMLTESGGSEIYSLVALLEALGFKLEITVADTELPADSESTDFGESELSPEPVVINPS</sequence>
<evidence type="ECO:0000256" key="1">
    <source>
        <dbReference type="SAM" id="MobiDB-lite"/>
    </source>
</evidence>
<feature type="region of interest" description="Disordered" evidence="1">
    <location>
        <begin position="107"/>
        <end position="131"/>
    </location>
</feature>
<evidence type="ECO:0008006" key="4">
    <source>
        <dbReference type="Google" id="ProtNLM"/>
    </source>
</evidence>
<accession>A0ABX2D1F7</accession>
<dbReference type="Proteomes" id="UP000702425">
    <property type="component" value="Unassembled WGS sequence"/>
</dbReference>
<name>A0ABX2D1F7_9CYAN</name>
<organism evidence="2 3">
    <name type="scientific">Microcoleus asticus IPMA8</name>
    <dbReference type="NCBI Taxonomy" id="2563858"/>
    <lineage>
        <taxon>Bacteria</taxon>
        <taxon>Bacillati</taxon>
        <taxon>Cyanobacteriota</taxon>
        <taxon>Cyanophyceae</taxon>
        <taxon>Oscillatoriophycideae</taxon>
        <taxon>Oscillatoriales</taxon>
        <taxon>Microcoleaceae</taxon>
        <taxon>Microcoleus</taxon>
        <taxon>Microcoleus asticus</taxon>
    </lineage>
</organism>
<evidence type="ECO:0000313" key="3">
    <source>
        <dbReference type="Proteomes" id="UP000702425"/>
    </source>
</evidence>
<proteinExistence type="predicted"/>
<comment type="caution">
    <text evidence="2">The sequence shown here is derived from an EMBL/GenBank/DDBJ whole genome shotgun (WGS) entry which is preliminary data.</text>
</comment>
<protein>
    <recommendedName>
        <fullName evidence="4">Transcriptional regulator</fullName>
    </recommendedName>
</protein>
<dbReference type="RefSeq" id="WP_172190380.1">
    <property type="nucleotide sequence ID" value="NZ_CAWPPK010000303.1"/>
</dbReference>
<feature type="compositionally biased region" description="Acidic residues" evidence="1">
    <location>
        <begin position="107"/>
        <end position="118"/>
    </location>
</feature>
<gene>
    <name evidence="2" type="ORF">E5S67_04244</name>
</gene>
<reference evidence="2 3" key="1">
    <citation type="journal article" date="2020" name="Sci. Rep.">
        <title>A novel cyanobacterial geosmin producer, revising GeoA distribution and dispersion patterns in Bacteria.</title>
        <authorList>
            <person name="Churro C."/>
            <person name="Semedo-Aguiar A.P."/>
            <person name="Silva A.D."/>
            <person name="Pereira-Leal J.B."/>
            <person name="Leite R.B."/>
        </authorList>
    </citation>
    <scope>NUCLEOTIDE SEQUENCE [LARGE SCALE GENOMIC DNA]</scope>
    <source>
        <strain evidence="2 3">IPMA8</strain>
    </source>
</reference>
<keyword evidence="3" id="KW-1185">Reference proteome</keyword>